<evidence type="ECO:0000313" key="1">
    <source>
        <dbReference type="EMBL" id="STT52931.1"/>
    </source>
</evidence>
<dbReference type="Proteomes" id="UP000254799">
    <property type="component" value="Unassembled WGS sequence"/>
</dbReference>
<reference evidence="1 2" key="1">
    <citation type="submission" date="2018-06" db="EMBL/GenBank/DDBJ databases">
        <authorList>
            <consortium name="Pathogen Informatics"/>
            <person name="Doyle S."/>
        </authorList>
    </citation>
    <scope>NUCLEOTIDE SEQUENCE [LARGE SCALE GENOMIC DNA]</scope>
    <source>
        <strain evidence="1 2">NCTC8849</strain>
    </source>
</reference>
<organism evidence="1 2">
    <name type="scientific">Klebsiella pneumoniae</name>
    <dbReference type="NCBI Taxonomy" id="573"/>
    <lineage>
        <taxon>Bacteria</taxon>
        <taxon>Pseudomonadati</taxon>
        <taxon>Pseudomonadota</taxon>
        <taxon>Gammaproteobacteria</taxon>
        <taxon>Enterobacterales</taxon>
        <taxon>Enterobacteriaceae</taxon>
        <taxon>Klebsiella/Raoultella group</taxon>
        <taxon>Klebsiella</taxon>
        <taxon>Klebsiella pneumoniae complex</taxon>
    </lineage>
</organism>
<accession>A0A377WHX8</accession>
<protein>
    <submittedName>
        <fullName evidence="1">Oligopeptide ABC transporter substrate-binding protein OppA</fullName>
    </submittedName>
</protein>
<name>A0A377WHX8_KLEPN</name>
<sequence>MAADRFRLKRFSPELVRLENHPRYHLQHPLIQAVEYWITPQLFDRDLGTSCRHPVQITIGDREELHNLRQVSNRISLGFCYLTLRHSPRLSKAQAQRLVVDNPSLVATGYAAAGGGSDYAKP</sequence>
<evidence type="ECO:0000313" key="2">
    <source>
        <dbReference type="Proteomes" id="UP000254799"/>
    </source>
</evidence>
<dbReference type="EMBL" id="UGLC01000002">
    <property type="protein sequence ID" value="STT52931.1"/>
    <property type="molecule type" value="Genomic_DNA"/>
</dbReference>
<gene>
    <name evidence="1" type="ORF">NCTC8849_01480</name>
</gene>
<dbReference type="AlphaFoldDB" id="A0A377WHX8"/>
<proteinExistence type="predicted"/>